<sequence length="421" mass="48964">MLKKIVILCTFIIPGVVFPGHAQQTSNINAVYKPYIRSVEFYNRRKEQSFPVLVMGGSEELLLTFDDLRTGTHNFSYALEHCDAEWNTSRISPLDYMEGFTEDRITDYRISVNTLKKYTHYELVLPNFTIKPKISGNYLLKVYEDDARKPAFTRRFYVVNQQVSMTTDVGPSTNVRERERRQKINFSVNHQFMIQNPYLDVKALVIQNGRDDQAQWAGRPTYVRQNQLVYNDLQKLDFLGGIEFRRLDFISLRYQSERIAKIVKDTANAVYLLNDPDISAAAYTYFYDNNGNFLVRNQEGRDSRTDADYASVKFALSAVPPTEGGSAYIVGKFNDYRLTPENRMAYDEAHKRFTGSLFLKQGLYDYHYVWADDKGKVTDDTVFDGSHFETNNTYQLLFYYRKPGGRWDELVGYREIVVNGR</sequence>
<keyword evidence="1" id="KW-0732">Signal</keyword>
<organism evidence="3 4">
    <name type="scientific">Hufsiella ginkgonis</name>
    <dbReference type="NCBI Taxonomy" id="2695274"/>
    <lineage>
        <taxon>Bacteria</taxon>
        <taxon>Pseudomonadati</taxon>
        <taxon>Bacteroidota</taxon>
        <taxon>Sphingobacteriia</taxon>
        <taxon>Sphingobacteriales</taxon>
        <taxon>Sphingobacteriaceae</taxon>
        <taxon>Hufsiella</taxon>
    </lineage>
</organism>
<evidence type="ECO:0000256" key="1">
    <source>
        <dbReference type="SAM" id="SignalP"/>
    </source>
</evidence>
<comment type="caution">
    <text evidence="3">The sequence shown here is derived from an EMBL/GenBank/DDBJ whole genome shotgun (WGS) entry which is preliminary data.</text>
</comment>
<dbReference type="Proteomes" id="UP000451233">
    <property type="component" value="Unassembled WGS sequence"/>
</dbReference>
<evidence type="ECO:0000313" key="3">
    <source>
        <dbReference type="EMBL" id="MXV15311.1"/>
    </source>
</evidence>
<proteinExistence type="predicted"/>
<accession>A0A7K1XWF1</accession>
<feature type="chain" id="PRO_5029754477" evidence="1">
    <location>
        <begin position="23"/>
        <end position="421"/>
    </location>
</feature>
<dbReference type="InterPro" id="IPR031345">
    <property type="entry name" value="T9SS_Plug_N"/>
</dbReference>
<evidence type="ECO:0000313" key="4">
    <source>
        <dbReference type="Proteomes" id="UP000451233"/>
    </source>
</evidence>
<reference evidence="3 4" key="1">
    <citation type="submission" date="2019-11" db="EMBL/GenBank/DDBJ databases">
        <title>Pedobacter sp. HMF7056 Genome sequencing and assembly.</title>
        <authorList>
            <person name="Kang H."/>
            <person name="Kim H."/>
            <person name="Joh K."/>
        </authorList>
    </citation>
    <scope>NUCLEOTIDE SEQUENCE [LARGE SCALE GENOMIC DNA]</scope>
    <source>
        <strain evidence="3 4">HMF7056</strain>
    </source>
</reference>
<dbReference type="RefSeq" id="WP_160906314.1">
    <property type="nucleotide sequence ID" value="NZ_WVHS01000002.1"/>
</dbReference>
<feature type="domain" description="Type 9 secretion system plug protein N-terminal" evidence="2">
    <location>
        <begin position="36"/>
        <end position="159"/>
    </location>
</feature>
<protein>
    <submittedName>
        <fullName evidence="3">DUF5103 domain-containing protein</fullName>
    </submittedName>
</protein>
<dbReference type="Pfam" id="PF17116">
    <property type="entry name" value="T9SS_plug_1st"/>
    <property type="match status" value="1"/>
</dbReference>
<keyword evidence="4" id="KW-1185">Reference proteome</keyword>
<dbReference type="InterPro" id="IPR013783">
    <property type="entry name" value="Ig-like_fold"/>
</dbReference>
<evidence type="ECO:0000259" key="2">
    <source>
        <dbReference type="Pfam" id="PF17116"/>
    </source>
</evidence>
<name>A0A7K1XWF1_9SPHI</name>
<gene>
    <name evidence="3" type="ORF">GS398_08355</name>
</gene>
<feature type="signal peptide" evidence="1">
    <location>
        <begin position="1"/>
        <end position="22"/>
    </location>
</feature>
<dbReference type="AlphaFoldDB" id="A0A7K1XWF1"/>
<dbReference type="Gene3D" id="2.60.40.10">
    <property type="entry name" value="Immunoglobulins"/>
    <property type="match status" value="1"/>
</dbReference>
<dbReference type="EMBL" id="WVHS01000002">
    <property type="protein sequence ID" value="MXV15311.1"/>
    <property type="molecule type" value="Genomic_DNA"/>
</dbReference>